<dbReference type="InterPro" id="IPR002346">
    <property type="entry name" value="Mopterin_DH_FAD-bd"/>
</dbReference>
<accession>W9GX69</accession>
<name>W9GX69_9PROT</name>
<dbReference type="GO" id="GO:0071949">
    <property type="term" value="F:FAD binding"/>
    <property type="evidence" value="ECO:0007669"/>
    <property type="project" value="InterPro"/>
</dbReference>
<dbReference type="InterPro" id="IPR036318">
    <property type="entry name" value="FAD-bd_PCMH-like_sf"/>
</dbReference>
<dbReference type="PANTHER" id="PTHR42659:SF2">
    <property type="entry name" value="XANTHINE DEHYDROGENASE SUBUNIT C-RELATED"/>
    <property type="match status" value="1"/>
</dbReference>
<evidence type="ECO:0000313" key="5">
    <source>
        <dbReference type="EMBL" id="EWY37206.1"/>
    </source>
</evidence>
<protein>
    <recommendedName>
        <fullName evidence="4">FAD-binding PCMH-type domain-containing protein</fullName>
    </recommendedName>
</protein>
<dbReference type="InterPro" id="IPR016169">
    <property type="entry name" value="FAD-bd_PCMH_sub2"/>
</dbReference>
<dbReference type="AlphaFoldDB" id="W9GX69"/>
<reference evidence="5 6" key="1">
    <citation type="submission" date="2013-08" db="EMBL/GenBank/DDBJ databases">
        <title>The genome sequence of Skermanella stibiiresistens.</title>
        <authorList>
            <person name="Zhu W."/>
            <person name="Wang G."/>
        </authorList>
    </citation>
    <scope>NUCLEOTIDE SEQUENCE [LARGE SCALE GENOMIC DNA]</scope>
    <source>
        <strain evidence="5 6">SB22</strain>
    </source>
</reference>
<dbReference type="InterPro" id="IPR036683">
    <property type="entry name" value="CO_DH_flav_C_dom_sf"/>
</dbReference>
<sequence>MKPVAFDLTTATAAPHAVALLSNVDIEAKIIAGGQSLGPMLNLRLARPGHLIDVTRAKDLRGVVDEGSALLYGAAVTHAEIEDGAVPDATGGWLQAIASRIAYRAVRNRGTMGGSLVHADPAADWVVTLTALGAVAVIAGPGGAAREEPLSSFIAGPFTTTLKPGEILTGIRLAKRTADARWGYWKFTRKVGEFAKASAAVLIDPGAGDTRVVVGAIEQPPIILPAGDAEAVIAGRLPIEEALRRALPHRPPASLVLHAVAVREALGIAGAAGFPAQDQGAA</sequence>
<keyword evidence="1" id="KW-0285">Flavoprotein</keyword>
<dbReference type="SUPFAM" id="SSF56176">
    <property type="entry name" value="FAD-binding/transporter-associated domain-like"/>
    <property type="match status" value="1"/>
</dbReference>
<proteinExistence type="predicted"/>
<gene>
    <name evidence="5" type="ORF">N825_20985</name>
</gene>
<dbReference type="Pfam" id="PF00941">
    <property type="entry name" value="FAD_binding_5"/>
    <property type="match status" value="1"/>
</dbReference>
<dbReference type="PROSITE" id="PS51387">
    <property type="entry name" value="FAD_PCMH"/>
    <property type="match status" value="1"/>
</dbReference>
<keyword evidence="2" id="KW-0274">FAD</keyword>
<dbReference type="EMBL" id="AVFL01000029">
    <property type="protein sequence ID" value="EWY37206.1"/>
    <property type="molecule type" value="Genomic_DNA"/>
</dbReference>
<dbReference type="Gene3D" id="3.30.43.10">
    <property type="entry name" value="Uridine Diphospho-n-acetylenolpyruvylglucosamine Reductase, domain 2"/>
    <property type="match status" value="1"/>
</dbReference>
<dbReference type="RefSeq" id="WP_051513355.1">
    <property type="nucleotide sequence ID" value="NZ_AVFL01000029.1"/>
</dbReference>
<dbReference type="PATRIC" id="fig|1385369.3.peg.5737"/>
<dbReference type="OrthoDB" id="9793944at2"/>
<dbReference type="InterPro" id="IPR016166">
    <property type="entry name" value="FAD-bd_PCMH"/>
</dbReference>
<dbReference type="InterPro" id="IPR051312">
    <property type="entry name" value="Diverse_Substr_Oxidored"/>
</dbReference>
<dbReference type="STRING" id="1385369.N825_20985"/>
<keyword evidence="6" id="KW-1185">Reference proteome</keyword>
<dbReference type="InterPro" id="IPR016167">
    <property type="entry name" value="FAD-bd_PCMH_sub1"/>
</dbReference>
<organism evidence="5 6">
    <name type="scientific">Skermanella stibiiresistens SB22</name>
    <dbReference type="NCBI Taxonomy" id="1385369"/>
    <lineage>
        <taxon>Bacteria</taxon>
        <taxon>Pseudomonadati</taxon>
        <taxon>Pseudomonadota</taxon>
        <taxon>Alphaproteobacteria</taxon>
        <taxon>Rhodospirillales</taxon>
        <taxon>Azospirillaceae</taxon>
        <taxon>Skermanella</taxon>
    </lineage>
</organism>
<evidence type="ECO:0000256" key="2">
    <source>
        <dbReference type="ARBA" id="ARBA00022827"/>
    </source>
</evidence>
<dbReference type="PANTHER" id="PTHR42659">
    <property type="entry name" value="XANTHINE DEHYDROGENASE SUBUNIT C-RELATED"/>
    <property type="match status" value="1"/>
</dbReference>
<dbReference type="Gene3D" id="3.30.465.10">
    <property type="match status" value="1"/>
</dbReference>
<dbReference type="Proteomes" id="UP000019486">
    <property type="component" value="Unassembled WGS sequence"/>
</dbReference>
<dbReference type="SUPFAM" id="SSF55447">
    <property type="entry name" value="CO dehydrogenase flavoprotein C-terminal domain-like"/>
    <property type="match status" value="1"/>
</dbReference>
<evidence type="ECO:0000256" key="1">
    <source>
        <dbReference type="ARBA" id="ARBA00022630"/>
    </source>
</evidence>
<evidence type="ECO:0000256" key="3">
    <source>
        <dbReference type="ARBA" id="ARBA00023002"/>
    </source>
</evidence>
<dbReference type="Gene3D" id="3.30.390.50">
    <property type="entry name" value="CO dehydrogenase flavoprotein, C-terminal domain"/>
    <property type="match status" value="1"/>
</dbReference>
<evidence type="ECO:0000259" key="4">
    <source>
        <dbReference type="PROSITE" id="PS51387"/>
    </source>
</evidence>
<evidence type="ECO:0000313" key="6">
    <source>
        <dbReference type="Proteomes" id="UP000019486"/>
    </source>
</evidence>
<keyword evidence="3" id="KW-0560">Oxidoreductase</keyword>
<feature type="domain" description="FAD-binding PCMH-type" evidence="4">
    <location>
        <begin position="1"/>
        <end position="178"/>
    </location>
</feature>
<dbReference type="GO" id="GO:0016491">
    <property type="term" value="F:oxidoreductase activity"/>
    <property type="evidence" value="ECO:0007669"/>
    <property type="project" value="UniProtKB-KW"/>
</dbReference>
<comment type="caution">
    <text evidence="5">The sequence shown here is derived from an EMBL/GenBank/DDBJ whole genome shotgun (WGS) entry which is preliminary data.</text>
</comment>